<dbReference type="Proteomes" id="UP000494363">
    <property type="component" value="Unassembled WGS sequence"/>
</dbReference>
<keyword evidence="3" id="KW-1185">Reference proteome</keyword>
<keyword evidence="1" id="KW-0472">Membrane</keyword>
<evidence type="ECO:0000313" key="2">
    <source>
        <dbReference type="EMBL" id="CAB3760280.1"/>
    </source>
</evidence>
<reference evidence="2 3" key="1">
    <citation type="submission" date="2020-04" db="EMBL/GenBank/DDBJ databases">
        <authorList>
            <person name="De Canck E."/>
        </authorList>
    </citation>
    <scope>NUCLEOTIDE SEQUENCE [LARGE SCALE GENOMIC DNA]</scope>
    <source>
        <strain evidence="2 3">LMG 29542</strain>
    </source>
</reference>
<dbReference type="RefSeq" id="WP_217477934.1">
    <property type="nucleotide sequence ID" value="NZ_CADIKH010000016.1"/>
</dbReference>
<proteinExistence type="predicted"/>
<feature type="transmembrane region" description="Helical" evidence="1">
    <location>
        <begin position="55"/>
        <end position="80"/>
    </location>
</feature>
<dbReference type="AlphaFoldDB" id="A0A6J5E1E8"/>
<keyword evidence="1" id="KW-0812">Transmembrane</keyword>
<keyword evidence="1" id="KW-1133">Transmembrane helix</keyword>
<dbReference type="EMBL" id="CADIKH010000016">
    <property type="protein sequence ID" value="CAB3760280.1"/>
    <property type="molecule type" value="Genomic_DNA"/>
</dbReference>
<evidence type="ECO:0000313" key="3">
    <source>
        <dbReference type="Proteomes" id="UP000494363"/>
    </source>
</evidence>
<organism evidence="2 3">
    <name type="scientific">Paraburkholderia humisilvae</name>
    <dbReference type="NCBI Taxonomy" id="627669"/>
    <lineage>
        <taxon>Bacteria</taxon>
        <taxon>Pseudomonadati</taxon>
        <taxon>Pseudomonadota</taxon>
        <taxon>Betaproteobacteria</taxon>
        <taxon>Burkholderiales</taxon>
        <taxon>Burkholderiaceae</taxon>
        <taxon>Paraburkholderia</taxon>
    </lineage>
</organism>
<evidence type="ECO:0000256" key="1">
    <source>
        <dbReference type="SAM" id="Phobius"/>
    </source>
</evidence>
<name>A0A6J5E1E8_9BURK</name>
<sequence>MPESIIDPSVKHTAEQPVEAFVRQAAMQLAIQPAQRRPPRPARPAARPRTLANQIMWLVILWCAGFGATFLFVLPFHLLVQWAVHR</sequence>
<gene>
    <name evidence="2" type="ORF">LMG29542_03802</name>
</gene>
<accession>A0A6J5E1E8</accession>
<protein>
    <submittedName>
        <fullName evidence="2">Uncharacterized protein</fullName>
    </submittedName>
</protein>